<evidence type="ECO:0000313" key="1">
    <source>
        <dbReference type="EMBL" id="PIS07787.1"/>
    </source>
</evidence>
<protein>
    <submittedName>
        <fullName evidence="1">Uncharacterized protein</fullName>
    </submittedName>
</protein>
<accession>A0A2H0W8U8</accession>
<dbReference type="Proteomes" id="UP000231382">
    <property type="component" value="Unassembled WGS sequence"/>
</dbReference>
<gene>
    <name evidence="1" type="ORF">COT78_01650</name>
</gene>
<organism evidence="1 2">
    <name type="scientific">Candidatus Berkelbacteria bacterium CG10_big_fil_rev_8_21_14_0_10_43_13</name>
    <dbReference type="NCBI Taxonomy" id="1974514"/>
    <lineage>
        <taxon>Bacteria</taxon>
        <taxon>Candidatus Berkelbacteria</taxon>
    </lineage>
</organism>
<comment type="caution">
    <text evidence="1">The sequence shown here is derived from an EMBL/GenBank/DDBJ whole genome shotgun (WGS) entry which is preliminary data.</text>
</comment>
<dbReference type="EMBL" id="PEZW01000011">
    <property type="protein sequence ID" value="PIS07787.1"/>
    <property type="molecule type" value="Genomic_DNA"/>
</dbReference>
<evidence type="ECO:0000313" key="2">
    <source>
        <dbReference type="Proteomes" id="UP000231382"/>
    </source>
</evidence>
<sequence>MSIISRGLESELDEQIRATPGIVWQTVRETFVEVLGEDGLDDWLESNKLGEMSGHWGWREVVDYKRQVDGGIVGVKSLRAIADWTGPHPYDLDEPLELLGKDKEFSRALGQKELAHIDVDLILLVGTRVMLRSEVWPTIHRNLDEVCGLLAAMVTPQAANCWFVEQTMKLREQLGLPVIAEGPVEDDDGLLP</sequence>
<name>A0A2H0W8U8_9BACT</name>
<reference evidence="2" key="1">
    <citation type="submission" date="2017-09" db="EMBL/GenBank/DDBJ databases">
        <title>Depth-based differentiation of microbial function through sediment-hosted aquifers and enrichment of novel symbionts in the deep terrestrial subsurface.</title>
        <authorList>
            <person name="Probst A.J."/>
            <person name="Ladd B."/>
            <person name="Jarett J.K."/>
            <person name="Geller-Mcgrath D.E."/>
            <person name="Sieber C.M.K."/>
            <person name="Emerson J.B."/>
            <person name="Anantharaman K."/>
            <person name="Thomas B.C."/>
            <person name="Malmstrom R."/>
            <person name="Stieglmeier M."/>
            <person name="Klingl A."/>
            <person name="Woyke T."/>
            <person name="Ryan C.M."/>
            <person name="Banfield J.F."/>
        </authorList>
    </citation>
    <scope>NUCLEOTIDE SEQUENCE [LARGE SCALE GENOMIC DNA]</scope>
</reference>
<dbReference type="AlphaFoldDB" id="A0A2H0W8U8"/>
<proteinExistence type="predicted"/>